<name>A0A2A6CKC4_PRIPA</name>
<dbReference type="AlphaFoldDB" id="A0A2A6CKC4"/>
<reference evidence="1" key="2">
    <citation type="submission" date="2022-06" db="UniProtKB">
        <authorList>
            <consortium name="EnsemblMetazoa"/>
        </authorList>
    </citation>
    <scope>IDENTIFICATION</scope>
    <source>
        <strain evidence="1">PS312</strain>
    </source>
</reference>
<evidence type="ECO:0000313" key="1">
    <source>
        <dbReference type="EnsemblMetazoa" id="PPA41503.1"/>
    </source>
</evidence>
<dbReference type="InterPro" id="IPR056709">
    <property type="entry name" value="DUF7807"/>
</dbReference>
<reference evidence="2" key="1">
    <citation type="journal article" date="2008" name="Nat. Genet.">
        <title>The Pristionchus pacificus genome provides a unique perspective on nematode lifestyle and parasitism.</title>
        <authorList>
            <person name="Dieterich C."/>
            <person name="Clifton S.W."/>
            <person name="Schuster L.N."/>
            <person name="Chinwalla A."/>
            <person name="Delehaunty K."/>
            <person name="Dinkelacker I."/>
            <person name="Fulton L."/>
            <person name="Fulton R."/>
            <person name="Godfrey J."/>
            <person name="Minx P."/>
            <person name="Mitreva M."/>
            <person name="Roeseler W."/>
            <person name="Tian H."/>
            <person name="Witte H."/>
            <person name="Yang S.P."/>
            <person name="Wilson R.K."/>
            <person name="Sommer R.J."/>
        </authorList>
    </citation>
    <scope>NUCLEOTIDE SEQUENCE [LARGE SCALE GENOMIC DNA]</scope>
    <source>
        <strain evidence="2">PS312</strain>
    </source>
</reference>
<protein>
    <submittedName>
        <fullName evidence="1">Uncharacterized protein</fullName>
    </submittedName>
</protein>
<gene>
    <name evidence="1" type="primary">WBGene00279872</name>
</gene>
<dbReference type="PANTHER" id="PTHR34851">
    <property type="entry name" value="PROTEIN CBG05235-RELATED"/>
    <property type="match status" value="1"/>
</dbReference>
<evidence type="ECO:0000313" key="2">
    <source>
        <dbReference type="Proteomes" id="UP000005239"/>
    </source>
</evidence>
<dbReference type="EnsemblMetazoa" id="PPA41503.1">
    <property type="protein sequence ID" value="PPA41503.1"/>
    <property type="gene ID" value="WBGene00279872"/>
</dbReference>
<dbReference type="Proteomes" id="UP000005239">
    <property type="component" value="Unassembled WGS sequence"/>
</dbReference>
<keyword evidence="2" id="KW-1185">Reference proteome</keyword>
<accession>A0A2A6CKC4</accession>
<organism evidence="1 2">
    <name type="scientific">Pristionchus pacificus</name>
    <name type="common">Parasitic nematode worm</name>
    <dbReference type="NCBI Taxonomy" id="54126"/>
    <lineage>
        <taxon>Eukaryota</taxon>
        <taxon>Metazoa</taxon>
        <taxon>Ecdysozoa</taxon>
        <taxon>Nematoda</taxon>
        <taxon>Chromadorea</taxon>
        <taxon>Rhabditida</taxon>
        <taxon>Rhabditina</taxon>
        <taxon>Diplogasteromorpha</taxon>
        <taxon>Diplogasteroidea</taxon>
        <taxon>Neodiplogasteridae</taxon>
        <taxon>Pristionchus</taxon>
    </lineage>
</organism>
<accession>A0A8R1YZ28</accession>
<proteinExistence type="predicted"/>
<sequence length="228" mass="25741">MRDRIFCVPITVISSVGAVFATAVTATQLALQFLTLSMFSVIVTGPLLLADVIVAILLFIAIRWRRPRLVLPILIVTMVNVIAMSIQFVLAVWALSSNDSPLAQAIMDRLSLYYPWMYGWDEDWKIENTQLEIHGIAQGLTIEFTILIPLSFLFLYAHIRTYRVVRVRRRMRHSGLARTARVIPPAYAYPTPLASPHDDTKPPSYSLVVEKPPVIFDPTGGDKEKVKY</sequence>
<dbReference type="PANTHER" id="PTHR34851:SF5">
    <property type="entry name" value="MARVEL DOMAIN-CONTAINING PROTEIN"/>
    <property type="match status" value="1"/>
</dbReference>
<dbReference type="Pfam" id="PF25093">
    <property type="entry name" value="DUF7807"/>
    <property type="match status" value="1"/>
</dbReference>